<dbReference type="EMBL" id="AMKT01000083">
    <property type="protein sequence ID" value="OXG13045.1"/>
    <property type="molecule type" value="Genomic_DNA"/>
</dbReference>
<gene>
    <name evidence="2" type="ORF">C361_06235</name>
</gene>
<protein>
    <submittedName>
        <fullName evidence="2">Uncharacterized protein</fullName>
    </submittedName>
</protein>
<dbReference type="Gene3D" id="3.40.50.150">
    <property type="entry name" value="Vaccinia Virus protein VP39"/>
    <property type="match status" value="1"/>
</dbReference>
<dbReference type="InterPro" id="IPR029063">
    <property type="entry name" value="SAM-dependent_MTases_sf"/>
</dbReference>
<dbReference type="PANTHER" id="PTHR14614">
    <property type="entry name" value="HEPATOCELLULAR CARCINOMA-ASSOCIATED ANTIGEN"/>
    <property type="match status" value="1"/>
</dbReference>
<comment type="caution">
    <text evidence="2">The sequence shown here is derived from an EMBL/GenBank/DDBJ whole genome shotgun (WGS) entry which is preliminary data.</text>
</comment>
<feature type="compositionally biased region" description="Basic and acidic residues" evidence="1">
    <location>
        <begin position="160"/>
        <end position="192"/>
    </location>
</feature>
<feature type="region of interest" description="Disordered" evidence="1">
    <location>
        <begin position="152"/>
        <end position="192"/>
    </location>
</feature>
<dbReference type="GO" id="GO:0005737">
    <property type="term" value="C:cytoplasm"/>
    <property type="evidence" value="ECO:0007669"/>
    <property type="project" value="TreeGrafter"/>
</dbReference>
<dbReference type="PANTHER" id="PTHR14614:SF162">
    <property type="entry name" value="EXPRESSED PROTEIN"/>
    <property type="match status" value="1"/>
</dbReference>
<dbReference type="Pfam" id="PF10294">
    <property type="entry name" value="Methyltransf_16"/>
    <property type="match status" value="1"/>
</dbReference>
<evidence type="ECO:0000256" key="1">
    <source>
        <dbReference type="SAM" id="MobiDB-lite"/>
    </source>
</evidence>
<evidence type="ECO:0000313" key="3">
    <source>
        <dbReference type="Proteomes" id="UP000199727"/>
    </source>
</evidence>
<accession>A0A854Q662</accession>
<name>A0A854Q662_CRYNE</name>
<dbReference type="Proteomes" id="UP000199727">
    <property type="component" value="Unassembled WGS sequence"/>
</dbReference>
<dbReference type="SUPFAM" id="SSF53335">
    <property type="entry name" value="S-adenosyl-L-methionine-dependent methyltransferases"/>
    <property type="match status" value="1"/>
</dbReference>
<organism evidence="2 3">
    <name type="scientific">Cryptococcus neoformans Tu259-1</name>
    <dbReference type="NCBI Taxonomy" id="1230072"/>
    <lineage>
        <taxon>Eukaryota</taxon>
        <taxon>Fungi</taxon>
        <taxon>Dikarya</taxon>
        <taxon>Basidiomycota</taxon>
        <taxon>Agaricomycotina</taxon>
        <taxon>Tremellomycetes</taxon>
        <taxon>Tremellales</taxon>
        <taxon>Cryptococcaceae</taxon>
        <taxon>Cryptococcus</taxon>
        <taxon>Cryptococcus neoformans species complex</taxon>
    </lineage>
</organism>
<reference evidence="2 3" key="1">
    <citation type="submission" date="2017-06" db="EMBL/GenBank/DDBJ databases">
        <title>Global population genomics of the pathogenic fungus Cryptococcus neoformans var. grubii.</title>
        <authorList>
            <person name="Cuomo C."/>
            <person name="Litvintseva A."/>
            <person name="Chen Y."/>
            <person name="Young S."/>
            <person name="Zeng Q."/>
            <person name="Chapman S."/>
            <person name="Gujja S."/>
            <person name="Saif S."/>
            <person name="Birren B."/>
        </authorList>
    </citation>
    <scope>NUCLEOTIDE SEQUENCE [LARGE SCALE GENOMIC DNA]</scope>
    <source>
        <strain evidence="2 3">Tu259-1</strain>
    </source>
</reference>
<dbReference type="OrthoDB" id="413520at2759"/>
<proteinExistence type="predicted"/>
<dbReference type="InterPro" id="IPR019410">
    <property type="entry name" value="Methyltransf_16"/>
</dbReference>
<sequence length="443" mass="49420">MYWYISFLRPPPVSTSSPDQGITITPQVANDLRTELRYEPTTIYYTWQRVTPSLSIPTTPQELTRFIPPGSTYKPLDVPLPKNVQVGESWRLGLFSQNDNPQNSNGLLNGGEREGKLRSTNELLDLVDDAPDVLGVWSEGIEIARPVSGLNSGTVRGLGRQKEPSIDKGKSIGKSKGKDKEKERDDRPKQGRIMREWTLPEEGILRIVEQTSFDLDKKVWDSGLALSAWFWKHLANEGPLPLTGKKVFTLLKRQEKLRIVELGTGTGLVSIVLSLALKRIASLERKITATDLESAIPLMDENIALNNLNSQMNHISTDHENGQEEQPTGTFVDARILDWDQPIPDWVNKDHPELIIAADVTYNTSAFPSLLSTLTSLLFPSVPSAGLSNKPLLVLAYKERDPAERELWGMLKERGIDMVMVDEIRGAEDYGSTEIWIGGSNLS</sequence>
<evidence type="ECO:0000313" key="2">
    <source>
        <dbReference type="EMBL" id="OXG13045.1"/>
    </source>
</evidence>
<dbReference type="GO" id="GO:0005634">
    <property type="term" value="C:nucleus"/>
    <property type="evidence" value="ECO:0007669"/>
    <property type="project" value="TreeGrafter"/>
</dbReference>
<dbReference type="AlphaFoldDB" id="A0A854Q662"/>
<dbReference type="GO" id="GO:0008757">
    <property type="term" value="F:S-adenosylmethionine-dependent methyltransferase activity"/>
    <property type="evidence" value="ECO:0007669"/>
    <property type="project" value="UniProtKB-ARBA"/>
</dbReference>